<dbReference type="PROSITE" id="PS00893">
    <property type="entry name" value="NUDIX_BOX"/>
    <property type="match status" value="1"/>
</dbReference>
<dbReference type="EC" id="3.6.1.55" evidence="5"/>
<comment type="similarity">
    <text evidence="1 3">Belongs to the Nudix hydrolase family.</text>
</comment>
<evidence type="ECO:0000313" key="6">
    <source>
        <dbReference type="Proteomes" id="UP001185028"/>
    </source>
</evidence>
<name>A0ABU1IZ39_9BACL</name>
<dbReference type="Gene3D" id="3.90.79.10">
    <property type="entry name" value="Nucleoside Triphosphate Pyrophosphohydrolase"/>
    <property type="match status" value="1"/>
</dbReference>
<evidence type="ECO:0000259" key="4">
    <source>
        <dbReference type="PROSITE" id="PS51462"/>
    </source>
</evidence>
<dbReference type="PRINTS" id="PR00502">
    <property type="entry name" value="NUDIXFAMILY"/>
</dbReference>
<proteinExistence type="inferred from homology"/>
<dbReference type="InterPro" id="IPR020476">
    <property type="entry name" value="Nudix_hydrolase"/>
</dbReference>
<accession>A0ABU1IZ39</accession>
<dbReference type="PANTHER" id="PTHR43736:SF1">
    <property type="entry name" value="DIHYDRONEOPTERIN TRIPHOSPHATE DIPHOSPHATASE"/>
    <property type="match status" value="1"/>
</dbReference>
<organism evidence="5 6">
    <name type="scientific">Paenibacillus hunanensis</name>
    <dbReference type="NCBI Taxonomy" id="539262"/>
    <lineage>
        <taxon>Bacteria</taxon>
        <taxon>Bacillati</taxon>
        <taxon>Bacillota</taxon>
        <taxon>Bacilli</taxon>
        <taxon>Bacillales</taxon>
        <taxon>Paenibacillaceae</taxon>
        <taxon>Paenibacillus</taxon>
    </lineage>
</organism>
<dbReference type="SUPFAM" id="SSF55811">
    <property type="entry name" value="Nudix"/>
    <property type="match status" value="1"/>
</dbReference>
<dbReference type="Pfam" id="PF00293">
    <property type="entry name" value="NUDIX"/>
    <property type="match status" value="1"/>
</dbReference>
<dbReference type="EMBL" id="JAVDQH010000007">
    <property type="protein sequence ID" value="MDR6244201.1"/>
    <property type="molecule type" value="Genomic_DNA"/>
</dbReference>
<dbReference type="CDD" id="cd02883">
    <property type="entry name" value="NUDIX_Hydrolase"/>
    <property type="match status" value="1"/>
</dbReference>
<protein>
    <submittedName>
        <fullName evidence="5">8-oxo-dGTP diphosphatase</fullName>
        <ecNumber evidence="5">3.6.1.55</ecNumber>
    </submittedName>
</protein>
<dbReference type="Proteomes" id="UP001185028">
    <property type="component" value="Unassembled WGS sequence"/>
</dbReference>
<dbReference type="PANTHER" id="PTHR43736">
    <property type="entry name" value="ADP-RIBOSE PYROPHOSPHATASE"/>
    <property type="match status" value="1"/>
</dbReference>
<dbReference type="RefSeq" id="WP_188776280.1">
    <property type="nucleotide sequence ID" value="NZ_BMMB01000006.1"/>
</dbReference>
<evidence type="ECO:0000256" key="3">
    <source>
        <dbReference type="RuleBase" id="RU003476"/>
    </source>
</evidence>
<evidence type="ECO:0000313" key="5">
    <source>
        <dbReference type="EMBL" id="MDR6244201.1"/>
    </source>
</evidence>
<comment type="caution">
    <text evidence="5">The sequence shown here is derived from an EMBL/GenBank/DDBJ whole genome shotgun (WGS) entry which is preliminary data.</text>
</comment>
<reference evidence="5 6" key="1">
    <citation type="submission" date="2023-07" db="EMBL/GenBank/DDBJ databases">
        <title>Genomic Encyclopedia of Type Strains, Phase IV (KMG-IV): sequencing the most valuable type-strain genomes for metagenomic binning, comparative biology and taxonomic classification.</title>
        <authorList>
            <person name="Goeker M."/>
        </authorList>
    </citation>
    <scope>NUCLEOTIDE SEQUENCE [LARGE SCALE GENOMIC DNA]</scope>
    <source>
        <strain evidence="5 6">DSM 22170</strain>
    </source>
</reference>
<dbReference type="InterPro" id="IPR020084">
    <property type="entry name" value="NUDIX_hydrolase_CS"/>
</dbReference>
<sequence>MIRVNVVYSFITDANQAKVLAVRNIDPAGDRWSLPGGAVEDHESLEQAAIREAKEETGLDIQVHGIVAIQERVFVEKQEHVLFFTFKGEIVGGVEELVRADEIAEIAWLDIAQAEQLMPYYEDGLRGFIAGDGVMYHNQGRN</sequence>
<dbReference type="InterPro" id="IPR015797">
    <property type="entry name" value="NUDIX_hydrolase-like_dom_sf"/>
</dbReference>
<evidence type="ECO:0000256" key="2">
    <source>
        <dbReference type="ARBA" id="ARBA00022801"/>
    </source>
</evidence>
<evidence type="ECO:0000256" key="1">
    <source>
        <dbReference type="ARBA" id="ARBA00005582"/>
    </source>
</evidence>
<dbReference type="InterPro" id="IPR000086">
    <property type="entry name" value="NUDIX_hydrolase_dom"/>
</dbReference>
<keyword evidence="6" id="KW-1185">Reference proteome</keyword>
<keyword evidence="2 3" id="KW-0378">Hydrolase</keyword>
<dbReference type="PROSITE" id="PS51462">
    <property type="entry name" value="NUDIX"/>
    <property type="match status" value="1"/>
</dbReference>
<dbReference type="GO" id="GO:0035539">
    <property type="term" value="F:8-oxo-7,8-dihydrodeoxyguanosine triphosphate pyrophosphatase activity"/>
    <property type="evidence" value="ECO:0007669"/>
    <property type="project" value="UniProtKB-EC"/>
</dbReference>
<feature type="domain" description="Nudix hydrolase" evidence="4">
    <location>
        <begin position="1"/>
        <end position="131"/>
    </location>
</feature>
<gene>
    <name evidence="5" type="ORF">JOC58_002094</name>
</gene>